<dbReference type="Proteomes" id="UP001283361">
    <property type="component" value="Unassembled WGS sequence"/>
</dbReference>
<gene>
    <name evidence="1" type="ORF">RRG08_029233</name>
</gene>
<name>A0AAE1AJT7_9GAST</name>
<organism evidence="1 2">
    <name type="scientific">Elysia crispata</name>
    <name type="common">lettuce slug</name>
    <dbReference type="NCBI Taxonomy" id="231223"/>
    <lineage>
        <taxon>Eukaryota</taxon>
        <taxon>Metazoa</taxon>
        <taxon>Spiralia</taxon>
        <taxon>Lophotrochozoa</taxon>
        <taxon>Mollusca</taxon>
        <taxon>Gastropoda</taxon>
        <taxon>Heterobranchia</taxon>
        <taxon>Euthyneura</taxon>
        <taxon>Panpulmonata</taxon>
        <taxon>Sacoglossa</taxon>
        <taxon>Placobranchoidea</taxon>
        <taxon>Plakobranchidae</taxon>
        <taxon>Elysia</taxon>
    </lineage>
</organism>
<evidence type="ECO:0000313" key="2">
    <source>
        <dbReference type="Proteomes" id="UP001283361"/>
    </source>
</evidence>
<proteinExistence type="predicted"/>
<keyword evidence="2" id="KW-1185">Reference proteome</keyword>
<accession>A0AAE1AJT7</accession>
<reference evidence="1" key="1">
    <citation type="journal article" date="2023" name="G3 (Bethesda)">
        <title>A reference genome for the long-term kleptoplast-retaining sea slug Elysia crispata morphotype clarki.</title>
        <authorList>
            <person name="Eastman K.E."/>
            <person name="Pendleton A.L."/>
            <person name="Shaikh M.A."/>
            <person name="Suttiyut T."/>
            <person name="Ogas R."/>
            <person name="Tomko P."/>
            <person name="Gavelis G."/>
            <person name="Widhalm J.R."/>
            <person name="Wisecaver J.H."/>
        </authorList>
    </citation>
    <scope>NUCLEOTIDE SEQUENCE</scope>
    <source>
        <strain evidence="1">ECLA1</strain>
    </source>
</reference>
<protein>
    <submittedName>
        <fullName evidence="1">Uncharacterized protein</fullName>
    </submittedName>
</protein>
<dbReference type="EMBL" id="JAWDGP010001738">
    <property type="protein sequence ID" value="KAK3788785.1"/>
    <property type="molecule type" value="Genomic_DNA"/>
</dbReference>
<comment type="caution">
    <text evidence="1">The sequence shown here is derived from an EMBL/GenBank/DDBJ whole genome shotgun (WGS) entry which is preliminary data.</text>
</comment>
<dbReference type="AlphaFoldDB" id="A0AAE1AJT7"/>
<sequence>MSLSSRQSRRGDKVVPCIGLSQVVPCISLSQLYHVSVYLRLYHVSVYLGLYHVSVYLSCTMYQFISGCTMYQFISAGHELDVVGTIGDSSRYETRQRERTQTVCVELFQPLGTPGRLPQTCLAGRADGLGQEENGRA</sequence>
<evidence type="ECO:0000313" key="1">
    <source>
        <dbReference type="EMBL" id="KAK3788785.1"/>
    </source>
</evidence>